<keyword evidence="5 7" id="KW-1133">Transmembrane helix</keyword>
<feature type="transmembrane region" description="Helical" evidence="7">
    <location>
        <begin position="253"/>
        <end position="274"/>
    </location>
</feature>
<evidence type="ECO:0000256" key="4">
    <source>
        <dbReference type="ARBA" id="ARBA00022692"/>
    </source>
</evidence>
<dbReference type="EMBL" id="CP147407">
    <property type="protein sequence ID" value="WXB95890.1"/>
    <property type="molecule type" value="Genomic_DNA"/>
</dbReference>
<evidence type="ECO:0000256" key="2">
    <source>
        <dbReference type="ARBA" id="ARBA00022448"/>
    </source>
</evidence>
<dbReference type="InterPro" id="IPR010290">
    <property type="entry name" value="TM_effector"/>
</dbReference>
<keyword evidence="2" id="KW-0813">Transport</keyword>
<keyword evidence="9" id="KW-1185">Reference proteome</keyword>
<dbReference type="SUPFAM" id="SSF103473">
    <property type="entry name" value="MFS general substrate transporter"/>
    <property type="match status" value="1"/>
</dbReference>
<proteinExistence type="predicted"/>
<organism evidence="8 9">
    <name type="scientific">Metabacillus sediminis</name>
    <dbReference type="NCBI Taxonomy" id="3117746"/>
    <lineage>
        <taxon>Bacteria</taxon>
        <taxon>Bacillati</taxon>
        <taxon>Bacillota</taxon>
        <taxon>Bacilli</taxon>
        <taxon>Bacillales</taxon>
        <taxon>Bacillaceae</taxon>
        <taxon>Metabacillus</taxon>
    </lineage>
</organism>
<evidence type="ECO:0000256" key="1">
    <source>
        <dbReference type="ARBA" id="ARBA00004651"/>
    </source>
</evidence>
<evidence type="ECO:0000313" key="9">
    <source>
        <dbReference type="Proteomes" id="UP001377337"/>
    </source>
</evidence>
<feature type="transmembrane region" description="Helical" evidence="7">
    <location>
        <begin position="21"/>
        <end position="50"/>
    </location>
</feature>
<gene>
    <name evidence="8" type="ORF">WCV65_15170</name>
</gene>
<feature type="transmembrane region" description="Helical" evidence="7">
    <location>
        <begin position="370"/>
        <end position="392"/>
    </location>
</feature>
<keyword evidence="6 7" id="KW-0472">Membrane</keyword>
<keyword evidence="4 7" id="KW-0812">Transmembrane</keyword>
<dbReference type="PANTHER" id="PTHR23513">
    <property type="entry name" value="INTEGRAL MEMBRANE EFFLUX PROTEIN-RELATED"/>
    <property type="match status" value="1"/>
</dbReference>
<dbReference type="Proteomes" id="UP001377337">
    <property type="component" value="Chromosome"/>
</dbReference>
<dbReference type="PANTHER" id="PTHR23513:SF19">
    <property type="entry name" value="MAJOR FACILITATOR SUPERFAMILY (MFS) PROFILE DOMAIN-CONTAINING PROTEIN"/>
    <property type="match status" value="1"/>
</dbReference>
<dbReference type="InterPro" id="IPR036259">
    <property type="entry name" value="MFS_trans_sf"/>
</dbReference>
<feature type="transmembrane region" description="Helical" evidence="7">
    <location>
        <begin position="98"/>
        <end position="116"/>
    </location>
</feature>
<dbReference type="CDD" id="cd06173">
    <property type="entry name" value="MFS_MefA_like"/>
    <property type="match status" value="1"/>
</dbReference>
<feature type="transmembrane region" description="Helical" evidence="7">
    <location>
        <begin position="219"/>
        <end position="241"/>
    </location>
</feature>
<evidence type="ECO:0000256" key="6">
    <source>
        <dbReference type="ARBA" id="ARBA00023136"/>
    </source>
</evidence>
<reference evidence="8 9" key="1">
    <citation type="submission" date="2024-02" db="EMBL/GenBank/DDBJ databases">
        <title>Seven novel Bacillus-like species.</title>
        <authorList>
            <person name="Liu G."/>
        </authorList>
    </citation>
    <scope>NUCLEOTIDE SEQUENCE [LARGE SCALE GENOMIC DNA]</scope>
    <source>
        <strain evidence="8 9">FJAT-52054</strain>
    </source>
</reference>
<protein>
    <submittedName>
        <fullName evidence="8">MFS transporter</fullName>
    </submittedName>
</protein>
<dbReference type="Pfam" id="PF05977">
    <property type="entry name" value="MFS_3"/>
    <property type="match status" value="1"/>
</dbReference>
<evidence type="ECO:0000256" key="7">
    <source>
        <dbReference type="SAM" id="Phobius"/>
    </source>
</evidence>
<evidence type="ECO:0000256" key="3">
    <source>
        <dbReference type="ARBA" id="ARBA00022475"/>
    </source>
</evidence>
<dbReference type="RefSeq" id="WP_338777595.1">
    <property type="nucleotide sequence ID" value="NZ_CP147407.1"/>
</dbReference>
<evidence type="ECO:0000256" key="5">
    <source>
        <dbReference type="ARBA" id="ARBA00022989"/>
    </source>
</evidence>
<evidence type="ECO:0000313" key="8">
    <source>
        <dbReference type="EMBL" id="WXB95890.1"/>
    </source>
</evidence>
<dbReference type="Gene3D" id="1.20.1250.20">
    <property type="entry name" value="MFS general substrate transporter like domains"/>
    <property type="match status" value="1"/>
</dbReference>
<accession>A0ABZ2NE37</accession>
<feature type="transmembrane region" description="Helical" evidence="7">
    <location>
        <begin position="70"/>
        <end position="91"/>
    </location>
</feature>
<feature type="transmembrane region" description="Helical" evidence="7">
    <location>
        <begin position="151"/>
        <end position="176"/>
    </location>
</feature>
<keyword evidence="3" id="KW-1003">Cell membrane</keyword>
<comment type="subcellular location">
    <subcellularLocation>
        <location evidence="1">Cell membrane</location>
        <topology evidence="1">Multi-pass membrane protein</topology>
    </subcellularLocation>
</comment>
<sequence>MKTANFRYLWIGQTIANAGDIFYAVGLIALLYEATGSAFYLAAVPFAITASKFSSGLAAPLLLDRWKLDGVLVFSQAGKTLFLLLLALGITSGQSGNLLFMFLCIIIISILDGWAAPAKNAMLPGLVPSDDLVKANSFTASMDQSVQLGGWAAGGVLAALIGSMSLIWMSAGLYAFSTILLKRIKLQPIPIESSLKEEEIWSRLKEGWIRIWKSPSLRAIHFILLLETAAGAVWIAAILYVYVKDQLQMGEEWWGYINASFFAGLIAGGLLGVRYASWIDRNSRKVLITGAFGVSAAAFTFGITAVPWLALAASAFFGMMEQLKNVCLQTAVQRFTPAALLSKVYSAQSSMLALTFGLGSLAVGAAAEKLPIYLVFMLSSGILLLSAGYTILRKNRLSS</sequence>
<feature type="transmembrane region" description="Helical" evidence="7">
    <location>
        <begin position="286"/>
        <end position="310"/>
    </location>
</feature>
<name>A0ABZ2NE37_9BACI</name>